<dbReference type="RefSeq" id="WP_220205369.1">
    <property type="nucleotide sequence ID" value="NZ_BNJK01000001.1"/>
</dbReference>
<evidence type="ECO:0000259" key="1">
    <source>
        <dbReference type="Pfam" id="PF00899"/>
    </source>
</evidence>
<gene>
    <name evidence="2" type="ORF">KSF_047020</name>
</gene>
<dbReference type="PANTHER" id="PTHR10953:SF102">
    <property type="entry name" value="ADENYLYLTRANSFERASE AND SULFURTRANSFERASE MOCS3"/>
    <property type="match status" value="1"/>
</dbReference>
<dbReference type="GO" id="GO:0016779">
    <property type="term" value="F:nucleotidyltransferase activity"/>
    <property type="evidence" value="ECO:0007669"/>
    <property type="project" value="UniProtKB-KW"/>
</dbReference>
<comment type="caution">
    <text evidence="2">The sequence shown here is derived from an EMBL/GenBank/DDBJ whole genome shotgun (WGS) entry which is preliminary data.</text>
</comment>
<dbReference type="GO" id="GO:0008641">
    <property type="term" value="F:ubiquitin-like modifier activating enzyme activity"/>
    <property type="evidence" value="ECO:0007669"/>
    <property type="project" value="InterPro"/>
</dbReference>
<dbReference type="SUPFAM" id="SSF69572">
    <property type="entry name" value="Activating enzymes of the ubiquitin-like proteins"/>
    <property type="match status" value="1"/>
</dbReference>
<dbReference type="Pfam" id="PF00899">
    <property type="entry name" value="ThiF"/>
    <property type="match status" value="1"/>
</dbReference>
<dbReference type="AlphaFoldDB" id="A0A8J3IN81"/>
<reference evidence="2" key="1">
    <citation type="submission" date="2020-10" db="EMBL/GenBank/DDBJ databases">
        <title>Taxonomic study of unclassified bacteria belonging to the class Ktedonobacteria.</title>
        <authorList>
            <person name="Yabe S."/>
            <person name="Wang C.M."/>
            <person name="Zheng Y."/>
            <person name="Sakai Y."/>
            <person name="Cavaletti L."/>
            <person name="Monciardini P."/>
            <person name="Donadio S."/>
        </authorList>
    </citation>
    <scope>NUCLEOTIDE SEQUENCE</scope>
    <source>
        <strain evidence="2">ID150040</strain>
    </source>
</reference>
<name>A0A8J3IN81_9CHLR</name>
<evidence type="ECO:0000313" key="2">
    <source>
        <dbReference type="EMBL" id="GHO94654.1"/>
    </source>
</evidence>
<protein>
    <submittedName>
        <fullName evidence="2">Adenylyltransferase</fullName>
    </submittedName>
</protein>
<dbReference type="EMBL" id="BNJK01000001">
    <property type="protein sequence ID" value="GHO94654.1"/>
    <property type="molecule type" value="Genomic_DNA"/>
</dbReference>
<keyword evidence="2" id="KW-0808">Transferase</keyword>
<proteinExistence type="predicted"/>
<accession>A0A8J3IN81</accession>
<keyword evidence="2" id="KW-0548">Nucleotidyltransferase</keyword>
<evidence type="ECO:0000313" key="3">
    <source>
        <dbReference type="Proteomes" id="UP000597444"/>
    </source>
</evidence>
<feature type="domain" description="THIF-type NAD/FAD binding fold" evidence="1">
    <location>
        <begin position="27"/>
        <end position="258"/>
    </location>
</feature>
<keyword evidence="3" id="KW-1185">Reference proteome</keyword>
<organism evidence="2 3">
    <name type="scientific">Reticulibacter mediterranei</name>
    <dbReference type="NCBI Taxonomy" id="2778369"/>
    <lineage>
        <taxon>Bacteria</taxon>
        <taxon>Bacillati</taxon>
        <taxon>Chloroflexota</taxon>
        <taxon>Ktedonobacteria</taxon>
        <taxon>Ktedonobacterales</taxon>
        <taxon>Reticulibacteraceae</taxon>
        <taxon>Reticulibacter</taxon>
    </lineage>
</organism>
<dbReference type="CDD" id="cd00757">
    <property type="entry name" value="ThiF_MoeB_HesA_family"/>
    <property type="match status" value="1"/>
</dbReference>
<dbReference type="Gene3D" id="3.40.50.720">
    <property type="entry name" value="NAD(P)-binding Rossmann-like Domain"/>
    <property type="match status" value="1"/>
</dbReference>
<sequence length="273" mass="30076">MRSLHLPTTLLDEKTLPELTELEYEIYKRQIPLPGFGSQGQRQLKGSSVMISRVGGVGGTVALELARAGVGRLVLAHEGVIELENLNRMLLAFRQDVGRPRVEAFRDMLARVNPEVDVLIEADNIHANNAERLIDQVDLIVDGSPSFEERYHMNQEAVRQRKPIIMAAMFGLEMYITTMIPGSTPCLSCLYPTPPPSWEVTGFPVILPSSALVATIATMEVIKVITGCGEPLINRLFYGDLTSNGFRQLHIARRRDCPICGHLVSANEGGAMA</sequence>
<dbReference type="InterPro" id="IPR000594">
    <property type="entry name" value="ThiF_NAD_FAD-bd"/>
</dbReference>
<dbReference type="InterPro" id="IPR035985">
    <property type="entry name" value="Ubiquitin-activating_enz"/>
</dbReference>
<dbReference type="PANTHER" id="PTHR10953">
    <property type="entry name" value="UBIQUITIN-ACTIVATING ENZYME E1"/>
    <property type="match status" value="1"/>
</dbReference>
<dbReference type="GO" id="GO:0005737">
    <property type="term" value="C:cytoplasm"/>
    <property type="evidence" value="ECO:0007669"/>
    <property type="project" value="TreeGrafter"/>
</dbReference>
<dbReference type="Proteomes" id="UP000597444">
    <property type="component" value="Unassembled WGS sequence"/>
</dbReference>
<dbReference type="GO" id="GO:0004792">
    <property type="term" value="F:thiosulfate-cyanide sulfurtransferase activity"/>
    <property type="evidence" value="ECO:0007669"/>
    <property type="project" value="TreeGrafter"/>
</dbReference>
<dbReference type="InterPro" id="IPR045886">
    <property type="entry name" value="ThiF/MoeB/HesA"/>
</dbReference>